<dbReference type="AlphaFoldDB" id="A0AAD5J9S9"/>
<evidence type="ECO:0000313" key="2">
    <source>
        <dbReference type="EMBL" id="KAI9192039.1"/>
    </source>
</evidence>
<dbReference type="Proteomes" id="UP001064489">
    <property type="component" value="Chromosome 6"/>
</dbReference>
<protein>
    <submittedName>
        <fullName evidence="2">Uncharacterized protein</fullName>
    </submittedName>
</protein>
<reference evidence="2" key="1">
    <citation type="journal article" date="2022" name="Plant J.">
        <title>Strategies of tolerance reflected in two North American maple genomes.</title>
        <authorList>
            <person name="McEvoy S.L."/>
            <person name="Sezen U.U."/>
            <person name="Trouern-Trend A."/>
            <person name="McMahon S.M."/>
            <person name="Schaberg P.G."/>
            <person name="Yang J."/>
            <person name="Wegrzyn J.L."/>
            <person name="Swenson N.G."/>
        </authorList>
    </citation>
    <scope>NUCLEOTIDE SEQUENCE</scope>
    <source>
        <strain evidence="2">91603</strain>
    </source>
</reference>
<keyword evidence="3" id="KW-1185">Reference proteome</keyword>
<comment type="caution">
    <text evidence="2">The sequence shown here is derived from an EMBL/GenBank/DDBJ whole genome shotgun (WGS) entry which is preliminary data.</text>
</comment>
<accession>A0AAD5J9S9</accession>
<gene>
    <name evidence="2" type="ORF">LWI28_017403</name>
</gene>
<feature type="region of interest" description="Disordered" evidence="1">
    <location>
        <begin position="1"/>
        <end position="31"/>
    </location>
</feature>
<feature type="compositionally biased region" description="Acidic residues" evidence="1">
    <location>
        <begin position="1"/>
        <end position="14"/>
    </location>
</feature>
<proteinExistence type="predicted"/>
<sequence>MEDFYTGSEDEDGEVPSGSGTVKGQFDTARRGSGLTPPYTFYFQLLVLSPRVQGFSFSANTSNSLTKELKLN</sequence>
<name>A0AAD5J9S9_ACENE</name>
<organism evidence="2 3">
    <name type="scientific">Acer negundo</name>
    <name type="common">Box elder</name>
    <dbReference type="NCBI Taxonomy" id="4023"/>
    <lineage>
        <taxon>Eukaryota</taxon>
        <taxon>Viridiplantae</taxon>
        <taxon>Streptophyta</taxon>
        <taxon>Embryophyta</taxon>
        <taxon>Tracheophyta</taxon>
        <taxon>Spermatophyta</taxon>
        <taxon>Magnoliopsida</taxon>
        <taxon>eudicotyledons</taxon>
        <taxon>Gunneridae</taxon>
        <taxon>Pentapetalae</taxon>
        <taxon>rosids</taxon>
        <taxon>malvids</taxon>
        <taxon>Sapindales</taxon>
        <taxon>Sapindaceae</taxon>
        <taxon>Hippocastanoideae</taxon>
        <taxon>Acereae</taxon>
        <taxon>Acer</taxon>
    </lineage>
</organism>
<evidence type="ECO:0000313" key="3">
    <source>
        <dbReference type="Proteomes" id="UP001064489"/>
    </source>
</evidence>
<reference evidence="2" key="2">
    <citation type="submission" date="2023-02" db="EMBL/GenBank/DDBJ databases">
        <authorList>
            <person name="Swenson N.G."/>
            <person name="Wegrzyn J.L."/>
            <person name="Mcevoy S.L."/>
        </authorList>
    </citation>
    <scope>NUCLEOTIDE SEQUENCE</scope>
    <source>
        <strain evidence="2">91603</strain>
        <tissue evidence="2">Leaf</tissue>
    </source>
</reference>
<dbReference type="EMBL" id="JAJSOW010000004">
    <property type="protein sequence ID" value="KAI9192039.1"/>
    <property type="molecule type" value="Genomic_DNA"/>
</dbReference>
<evidence type="ECO:0000256" key="1">
    <source>
        <dbReference type="SAM" id="MobiDB-lite"/>
    </source>
</evidence>